<gene>
    <name evidence="2" type="ORF">BCT23_24250</name>
</gene>
<proteinExistence type="predicted"/>
<evidence type="ECO:0000313" key="2">
    <source>
        <dbReference type="EMBL" id="PMN87964.1"/>
    </source>
</evidence>
<dbReference type="EMBL" id="MDAL01000061">
    <property type="protein sequence ID" value="PMN87964.1"/>
    <property type="molecule type" value="Genomic_DNA"/>
</dbReference>
<evidence type="ECO:0000256" key="1">
    <source>
        <dbReference type="SAM" id="Phobius"/>
    </source>
</evidence>
<name>A0A2N7L3P6_9GAMM</name>
<evidence type="ECO:0000313" key="3">
    <source>
        <dbReference type="Proteomes" id="UP000235387"/>
    </source>
</evidence>
<organism evidence="2 3">
    <name type="scientific">Enterovibrio norvegicus</name>
    <dbReference type="NCBI Taxonomy" id="188144"/>
    <lineage>
        <taxon>Bacteria</taxon>
        <taxon>Pseudomonadati</taxon>
        <taxon>Pseudomonadota</taxon>
        <taxon>Gammaproteobacteria</taxon>
        <taxon>Vibrionales</taxon>
        <taxon>Vibrionaceae</taxon>
        <taxon>Enterovibrio</taxon>
    </lineage>
</organism>
<protein>
    <submittedName>
        <fullName evidence="2">Uncharacterized protein</fullName>
    </submittedName>
</protein>
<dbReference type="AlphaFoldDB" id="A0A2N7L3P6"/>
<reference evidence="3" key="1">
    <citation type="submission" date="2016-07" db="EMBL/GenBank/DDBJ databases">
        <title>Nontailed viruses are major unrecognized killers of bacteria in the ocean.</title>
        <authorList>
            <person name="Kauffman K."/>
            <person name="Hussain F."/>
            <person name="Yang J."/>
            <person name="Arevalo P."/>
            <person name="Brown J."/>
            <person name="Cutler M."/>
            <person name="Kelly L."/>
            <person name="Polz M.F."/>
        </authorList>
    </citation>
    <scope>NUCLEOTIDE SEQUENCE [LARGE SCALE GENOMIC DNA]</scope>
    <source>
        <strain evidence="3">10N.261.45.A10</strain>
    </source>
</reference>
<feature type="transmembrane region" description="Helical" evidence="1">
    <location>
        <begin position="918"/>
        <end position="940"/>
    </location>
</feature>
<feature type="transmembrane region" description="Helical" evidence="1">
    <location>
        <begin position="952"/>
        <end position="970"/>
    </location>
</feature>
<dbReference type="CDD" id="cd20705">
    <property type="entry name" value="MIX_I"/>
    <property type="match status" value="1"/>
</dbReference>
<accession>A0A2N7L3P6</accession>
<feature type="transmembrane region" description="Helical" evidence="1">
    <location>
        <begin position="886"/>
        <end position="906"/>
    </location>
</feature>
<keyword evidence="1" id="KW-0812">Transmembrane</keyword>
<keyword evidence="1" id="KW-0472">Membrane</keyword>
<comment type="caution">
    <text evidence="2">The sequence shown here is derived from an EMBL/GenBank/DDBJ whole genome shotgun (WGS) entry which is preliminary data.</text>
</comment>
<sequence length="1189" mass="134139">MPVDKISGKPACDSKKVFIEVTGIDHNPEYSFLFYDHTDYVQQEFLEKEMQGEPETLDDTTVYCWDWKEQNEKIDVWLGIESESGTIRLPLYDDIQPKNRKEDEQDYLLHSVVPLTLLPTFDESLDYKDRIAPSRNGYLYVFYNNRIWREIEITTNEDGAPSFRDVDLYSYRELDDKIGKPGRFNPLKAVTRNATGKSLNEIWLPAKNNDKGVRVNLAFSEVQWSCERINFLEKKENTSEMHRRATAFHRLDTNGSIDVFRAEDQKEIRTRQPDIEIWLAEPSLLNHDLSGQWLNNKHSEIKKNISDNIIDGDKAENNIKNDSVNKFEYGIKHSVLASLNSKEEKNEIKWITEHQEDYLFDSKLRKNRIIFLDDPLFDLRHHAFLASFGIGYMQQIYVDMSRQPYYQCAELVQKFVMPEKFGEQENPFFEHRDEFDQSITGRYHRTLRTLERHACARDVITLQNFVENKINHERTAIVLRDISSLSDINASAAHVIVGYAISVLSSNINLLDQISSQTSNTSSLFEKTLLEIITSGSKHPLHEILFPSEKDVSLDEKYTSPTPFNSGSGLASTYSLAFWEKDNYNIDEKELEFIDLAFMSEANDNNKDYFPLIRRVVNITDGILKGYFDTLQSLSKELNSSAKVIAFNNAYSPVLRLMKATNSKLWGDIIYTPTGGSEFKGTVLGVHGHGLSYGLSASDREYIKTKKKNTPMGRLINKNGKLIAATGKRAFKKSGLSAIAKKTMEKLPLKVVVLPESSPISSSLSQKNTQRALKDFDKWISASNAYERLKVPYFIVIIELLNLKSNWSHVKNMTSSGNDVNHSRANALSAILDLGIAITHASNLHTRNASWLARESAKTLIKMPKGLVAKFTFQGGSTLVSQLSRLGALSLGAGLLTAGIAGWDAIRSIQDNDIDAGIAMGMVAIGTVLTTLGTSLFSMGASAPVLFGMGPIAWLGIAIAVGGFALYVYFKDSPIEVWLKNGPFGQSPSSRYSHLQDNQIAFDRFIGILFNISIESFKLENETDIPEDIKNNMVSKGATHAIWINTNLASFVNPEKFEIQFFVRQAIQRTTSGFTSGGMGMTIPVNAKDMVSQEKNNRPIIGEYLAENGNVYFVNHNIKAPETEIVNGIFSSTNLTSTYQKSFISRTRIVVEGSVFPSPNMDDSSVIPYKKSSPKFSSNDKYWIKKVLN</sequence>
<dbReference type="Proteomes" id="UP000235387">
    <property type="component" value="Unassembled WGS sequence"/>
</dbReference>
<dbReference type="RefSeq" id="WP_102392312.1">
    <property type="nucleotide sequence ID" value="NZ_MDAL01000061.1"/>
</dbReference>
<keyword evidence="1" id="KW-1133">Transmembrane helix</keyword>